<comment type="function">
    <text evidence="4 6">Catalyzes the cleavage of L-kynurenine (L-Kyn) and L-3-hydroxykynurenine (L-3OHKyn) into anthranilic acid (AA) and 3-hydroxyanthranilic acid (3-OHAA), respectively.</text>
</comment>
<organism evidence="7 8">
    <name type="scientific">Ottowia flava</name>
    <dbReference type="NCBI Taxonomy" id="2675430"/>
    <lineage>
        <taxon>Bacteria</taxon>
        <taxon>Pseudomonadati</taxon>
        <taxon>Pseudomonadota</taxon>
        <taxon>Betaproteobacteria</taxon>
        <taxon>Burkholderiales</taxon>
        <taxon>Comamonadaceae</taxon>
        <taxon>Ottowia</taxon>
    </lineage>
</organism>
<dbReference type="Gene3D" id="3.90.1150.10">
    <property type="entry name" value="Aspartate Aminotransferase, domain 1"/>
    <property type="match status" value="1"/>
</dbReference>
<dbReference type="Gene3D" id="3.40.640.10">
    <property type="entry name" value="Type I PLP-dependent aspartate aminotransferase-like (Major domain)"/>
    <property type="match status" value="1"/>
</dbReference>
<comment type="subunit">
    <text evidence="4 6">Homodimer.</text>
</comment>
<keyword evidence="3 4" id="KW-0663">Pyridoxal phosphate</keyword>
<evidence type="ECO:0000313" key="7">
    <source>
        <dbReference type="EMBL" id="MFD1710893.1"/>
    </source>
</evidence>
<dbReference type="NCBIfam" id="TIGR01814">
    <property type="entry name" value="kynureninase"/>
    <property type="match status" value="1"/>
</dbReference>
<keyword evidence="2 4" id="KW-0378">Hydrolase</keyword>
<dbReference type="PANTHER" id="PTHR14084">
    <property type="entry name" value="KYNURENINASE"/>
    <property type="match status" value="1"/>
</dbReference>
<dbReference type="InterPro" id="IPR015421">
    <property type="entry name" value="PyrdxlP-dep_Trfase_major"/>
</dbReference>
<name>A0ABW4KX59_9BURK</name>
<reference evidence="8" key="1">
    <citation type="journal article" date="2019" name="Int. J. Syst. Evol. Microbiol.">
        <title>The Global Catalogue of Microorganisms (GCM) 10K type strain sequencing project: providing services to taxonomists for standard genome sequencing and annotation.</title>
        <authorList>
            <consortium name="The Broad Institute Genomics Platform"/>
            <consortium name="The Broad Institute Genome Sequencing Center for Infectious Disease"/>
            <person name="Wu L."/>
            <person name="Ma J."/>
        </authorList>
    </citation>
    <scope>NUCLEOTIDE SEQUENCE [LARGE SCALE GENOMIC DNA]</scope>
    <source>
        <strain evidence="8">LMG 29247</strain>
    </source>
</reference>
<dbReference type="InterPro" id="IPR010111">
    <property type="entry name" value="Kynureninase"/>
</dbReference>
<comment type="catalytic activity">
    <reaction evidence="6">
        <text>3-hydroxy-L-kynurenine + H2O = 3-hydroxyanthranilate + L-alanine + H(+)</text>
        <dbReference type="Rhea" id="RHEA:25143"/>
        <dbReference type="ChEBI" id="CHEBI:15377"/>
        <dbReference type="ChEBI" id="CHEBI:15378"/>
        <dbReference type="ChEBI" id="CHEBI:36559"/>
        <dbReference type="ChEBI" id="CHEBI:57972"/>
        <dbReference type="ChEBI" id="CHEBI:58125"/>
        <dbReference type="EC" id="3.7.1.3"/>
    </reaction>
</comment>
<evidence type="ECO:0000256" key="2">
    <source>
        <dbReference type="ARBA" id="ARBA00022801"/>
    </source>
</evidence>
<dbReference type="InterPro" id="IPR015424">
    <property type="entry name" value="PyrdxlP-dep_Trfase"/>
</dbReference>
<evidence type="ECO:0000256" key="4">
    <source>
        <dbReference type="HAMAP-Rule" id="MF_01970"/>
    </source>
</evidence>
<dbReference type="InterPro" id="IPR015422">
    <property type="entry name" value="PyrdxlP-dep_Trfase_small"/>
</dbReference>
<feature type="binding site" evidence="4">
    <location>
        <begin position="130"/>
        <end position="133"/>
    </location>
    <ligand>
        <name>pyridoxal 5'-phosphate</name>
        <dbReference type="ChEBI" id="CHEBI:597326"/>
    </ligand>
</feature>
<feature type="binding site" evidence="4">
    <location>
        <position position="254"/>
    </location>
    <ligand>
        <name>pyridoxal 5'-phosphate</name>
        <dbReference type="ChEBI" id="CHEBI:597326"/>
    </ligand>
</feature>
<feature type="binding site" evidence="4">
    <location>
        <position position="99"/>
    </location>
    <ligand>
        <name>pyridoxal 5'-phosphate</name>
        <dbReference type="ChEBI" id="CHEBI:597326"/>
    </ligand>
</feature>
<protein>
    <recommendedName>
        <fullName evidence="4 5">Kynureninase</fullName>
        <ecNumber evidence="4 5">3.7.1.3</ecNumber>
    </recommendedName>
    <alternativeName>
        <fullName evidence="4">L-kynurenine hydrolase</fullName>
    </alternativeName>
</protein>
<dbReference type="Proteomes" id="UP001597304">
    <property type="component" value="Unassembled WGS sequence"/>
</dbReference>
<dbReference type="PANTHER" id="PTHR14084:SF0">
    <property type="entry name" value="KYNURENINASE"/>
    <property type="match status" value="1"/>
</dbReference>
<dbReference type="Pfam" id="PF22580">
    <property type="entry name" value="KYNU_C"/>
    <property type="match status" value="1"/>
</dbReference>
<keyword evidence="1 4" id="KW-0662">Pyridine nucleotide biosynthesis</keyword>
<comment type="caution">
    <text evidence="7">The sequence shown here is derived from an EMBL/GenBank/DDBJ whole genome shotgun (WGS) entry which is preliminary data.</text>
</comment>
<feature type="binding site" evidence="4">
    <location>
        <position position="170"/>
    </location>
    <ligand>
        <name>pyridoxal 5'-phosphate</name>
        <dbReference type="ChEBI" id="CHEBI:597326"/>
    </ligand>
</feature>
<feature type="binding site" evidence="4">
    <location>
        <position position="202"/>
    </location>
    <ligand>
        <name>pyridoxal 5'-phosphate</name>
        <dbReference type="ChEBI" id="CHEBI:597326"/>
    </ligand>
</feature>
<comment type="cofactor">
    <cofactor evidence="4 6">
        <name>pyridoxal 5'-phosphate</name>
        <dbReference type="ChEBI" id="CHEBI:597326"/>
    </cofactor>
</comment>
<dbReference type="SUPFAM" id="SSF53383">
    <property type="entry name" value="PLP-dependent transferases"/>
    <property type="match status" value="1"/>
</dbReference>
<dbReference type="GO" id="GO:0030429">
    <property type="term" value="F:kynureninase activity"/>
    <property type="evidence" value="ECO:0007669"/>
    <property type="project" value="UniProtKB-EC"/>
</dbReference>
<dbReference type="HAMAP" id="MF_01970">
    <property type="entry name" value="Kynureninase"/>
    <property type="match status" value="1"/>
</dbReference>
<dbReference type="EC" id="3.7.1.3" evidence="4 5"/>
<gene>
    <name evidence="4 7" type="primary">kynU</name>
    <name evidence="7" type="ORF">ACFSF0_09775</name>
</gene>
<feature type="binding site" evidence="4">
    <location>
        <position position="98"/>
    </location>
    <ligand>
        <name>pyridoxal 5'-phosphate</name>
        <dbReference type="ChEBI" id="CHEBI:597326"/>
    </ligand>
</feature>
<evidence type="ECO:0000256" key="5">
    <source>
        <dbReference type="NCBIfam" id="TIGR01814"/>
    </source>
</evidence>
<feature type="modified residue" description="N6-(pyridoxal phosphate)lysine" evidence="4">
    <location>
        <position position="225"/>
    </location>
</feature>
<feature type="binding site" evidence="4">
    <location>
        <position position="224"/>
    </location>
    <ligand>
        <name>pyridoxal 5'-phosphate</name>
        <dbReference type="ChEBI" id="CHEBI:597326"/>
    </ligand>
</feature>
<feature type="binding site" evidence="4">
    <location>
        <position position="199"/>
    </location>
    <ligand>
        <name>pyridoxal 5'-phosphate</name>
        <dbReference type="ChEBI" id="CHEBI:597326"/>
    </ligand>
</feature>
<sequence length="436" mass="47001">MTLSLQDCRARDAQDPLRPLRDRFNLPPGVIYLDGNSLGALPAATAARVAQVVTDEWGKDLIKAWNTAGWISLPERLGDQFAPWIGAGPGQVVFTDTTSINLYKVLTAAARVAQADQPGRKKLISERSNFPTDLYIAQSVCAQHGLELVLLEPEEIDAALTPDVAICLLTHVNYRTGAMHDMAAITARAHAQGIVCVWDLCHSAGAVPVDLLGADADYAVGCSYKYLNGGPGAPAFVWVHPRLTDRFWQPLSGWFGHAAPFEFTPDYRPAAGIQRYLCGTQPIVSMSALQCGLDIFTASEALGGMAALRAKSLALTDLFIELVEARCGGHGIGLATPREHAQRGSQVCLTRDEGLGVDGKNSGAYAIVQALIARGVIGDFRKGDGGTGRHKDILRFGFTPLYVGFEDVWNAVEHLRAVLDGGEWREPQFNQIQAVT</sequence>
<dbReference type="RefSeq" id="WP_147911591.1">
    <property type="nucleotide sequence ID" value="NZ_JBHUEJ010000019.1"/>
</dbReference>
<evidence type="ECO:0000256" key="6">
    <source>
        <dbReference type="PIRNR" id="PIRNR038800"/>
    </source>
</evidence>
<evidence type="ECO:0000313" key="8">
    <source>
        <dbReference type="Proteomes" id="UP001597304"/>
    </source>
</evidence>
<accession>A0ABW4KX59</accession>
<comment type="catalytic activity">
    <reaction evidence="4 6">
        <text>L-kynurenine + H2O = anthranilate + L-alanine + H(+)</text>
        <dbReference type="Rhea" id="RHEA:16813"/>
        <dbReference type="ChEBI" id="CHEBI:15377"/>
        <dbReference type="ChEBI" id="CHEBI:15378"/>
        <dbReference type="ChEBI" id="CHEBI:16567"/>
        <dbReference type="ChEBI" id="CHEBI:57959"/>
        <dbReference type="ChEBI" id="CHEBI:57972"/>
        <dbReference type="EC" id="3.7.1.3"/>
    </reaction>
</comment>
<evidence type="ECO:0000256" key="1">
    <source>
        <dbReference type="ARBA" id="ARBA00022642"/>
    </source>
</evidence>
<comment type="pathway">
    <text evidence="4 6">Cofactor biosynthesis; NAD(+) biosynthesis; quinolinate from L-kynurenine: step 2/3.</text>
</comment>
<comment type="similarity">
    <text evidence="4 6">Belongs to the kynureninase family.</text>
</comment>
<feature type="binding site" evidence="4">
    <location>
        <position position="280"/>
    </location>
    <ligand>
        <name>pyridoxal 5'-phosphate</name>
        <dbReference type="ChEBI" id="CHEBI:597326"/>
    </ligand>
</feature>
<evidence type="ECO:0000256" key="3">
    <source>
        <dbReference type="ARBA" id="ARBA00022898"/>
    </source>
</evidence>
<dbReference type="PIRSF" id="PIRSF038800">
    <property type="entry name" value="KYNU"/>
    <property type="match status" value="1"/>
</dbReference>
<keyword evidence="8" id="KW-1185">Reference proteome</keyword>
<comment type="pathway">
    <text evidence="4 6">Amino-acid degradation; L-kynurenine degradation; L-alanine and anthranilate from L-kynurenine: step 1/1.</text>
</comment>
<dbReference type="EMBL" id="JBHUEJ010000019">
    <property type="protein sequence ID" value="MFD1710893.1"/>
    <property type="molecule type" value="Genomic_DNA"/>
</dbReference>
<proteinExistence type="inferred from homology"/>